<keyword evidence="3" id="KW-1185">Reference proteome</keyword>
<sequence length="158" mass="17539">MKKNTLKITLAVLLATSFYFVGTPSNAANGTFANQNFSGGTSLPPLYTIPTANTCGLHTEPEEQYSEWDHDLMVDCYSCEYTVESTGCDDSRDNILNNGYGFEDITFKATQTWQASYEVWCKPSSDSTKYCAKVFVMGQREPGSCSDQYDGTWPCSTM</sequence>
<evidence type="ECO:0000313" key="2">
    <source>
        <dbReference type="EMBL" id="TKC07189.1"/>
    </source>
</evidence>
<proteinExistence type="predicted"/>
<evidence type="ECO:0000313" key="3">
    <source>
        <dbReference type="Proteomes" id="UP000307244"/>
    </source>
</evidence>
<feature type="chain" id="PRO_5020243148" evidence="1">
    <location>
        <begin position="28"/>
        <end position="158"/>
    </location>
</feature>
<feature type="signal peptide" evidence="1">
    <location>
        <begin position="1"/>
        <end position="27"/>
    </location>
</feature>
<dbReference type="RefSeq" id="WP_136835456.1">
    <property type="nucleotide sequence ID" value="NZ_SWBQ01000002.1"/>
</dbReference>
<dbReference type="Proteomes" id="UP000307244">
    <property type="component" value="Unassembled WGS sequence"/>
</dbReference>
<organism evidence="2 3">
    <name type="scientific">Pedobacter frigoris</name>
    <dbReference type="NCBI Taxonomy" id="2571272"/>
    <lineage>
        <taxon>Bacteria</taxon>
        <taxon>Pseudomonadati</taxon>
        <taxon>Bacteroidota</taxon>
        <taxon>Sphingobacteriia</taxon>
        <taxon>Sphingobacteriales</taxon>
        <taxon>Sphingobacteriaceae</taxon>
        <taxon>Pedobacter</taxon>
    </lineage>
</organism>
<keyword evidence="1" id="KW-0732">Signal</keyword>
<dbReference type="EMBL" id="SWBQ01000002">
    <property type="protein sequence ID" value="TKC07189.1"/>
    <property type="molecule type" value="Genomic_DNA"/>
</dbReference>
<comment type="caution">
    <text evidence="2">The sequence shown here is derived from an EMBL/GenBank/DDBJ whole genome shotgun (WGS) entry which is preliminary data.</text>
</comment>
<name>A0A4U1CJP4_9SPHI</name>
<protein>
    <submittedName>
        <fullName evidence="2">Uncharacterized protein</fullName>
    </submittedName>
</protein>
<reference evidence="2 3" key="1">
    <citation type="submission" date="2019-04" db="EMBL/GenBank/DDBJ databases">
        <title>Pedobacter sp. RP-3-15 sp. nov., isolated from Arctic soil.</title>
        <authorList>
            <person name="Dahal R.H."/>
            <person name="Kim D.-U."/>
        </authorList>
    </citation>
    <scope>NUCLEOTIDE SEQUENCE [LARGE SCALE GENOMIC DNA]</scope>
    <source>
        <strain evidence="2 3">RP-3-15</strain>
    </source>
</reference>
<dbReference type="AlphaFoldDB" id="A0A4U1CJP4"/>
<gene>
    <name evidence="2" type="ORF">FA047_07990</name>
</gene>
<accession>A0A4U1CJP4</accession>
<evidence type="ECO:0000256" key="1">
    <source>
        <dbReference type="SAM" id="SignalP"/>
    </source>
</evidence>